<accession>A0A919DHY7</accession>
<dbReference type="InterPro" id="IPR057326">
    <property type="entry name" value="KR_dom"/>
</dbReference>
<dbReference type="PANTHER" id="PTHR44196">
    <property type="entry name" value="DEHYDROGENASE/REDUCTASE SDR FAMILY MEMBER 7B"/>
    <property type="match status" value="1"/>
</dbReference>
<sequence>MRSVVVTGATSGIGRTTALDLAAHEFRVIATARSAEKADELVTAAQARGVELSTVLLDVTDPGSCRDAVTEINELTGGGPWALVNNAGIAVPGAFEDVSESDARAVLETNLLGVARMTRLVLPGMRRRGTGRIVQMSSAGGLVSVPLNGWYCASKHALEALTDALRRELAATGVRVSLVEPGFIDTPMLSKALSTLPAGSRFEDAHATVRRAIVMRSPPGPDVVARAVRRALRARAPRRRYRVGVEAVAARAAFLLPSAALDVVTRLVVGAGKR</sequence>
<dbReference type="Proteomes" id="UP000608024">
    <property type="component" value="Unassembled WGS sequence"/>
</dbReference>
<organism evidence="5 6">
    <name type="scientific">Streptomyces longispororuber</name>
    <dbReference type="NCBI Taxonomy" id="68230"/>
    <lineage>
        <taxon>Bacteria</taxon>
        <taxon>Bacillati</taxon>
        <taxon>Actinomycetota</taxon>
        <taxon>Actinomycetes</taxon>
        <taxon>Kitasatosporales</taxon>
        <taxon>Streptomycetaceae</taxon>
        <taxon>Streptomyces</taxon>
    </lineage>
</organism>
<feature type="domain" description="Ketoreductase" evidence="4">
    <location>
        <begin position="2"/>
        <end position="187"/>
    </location>
</feature>
<protein>
    <recommendedName>
        <fullName evidence="4">Ketoreductase domain-containing protein</fullName>
    </recommendedName>
</protein>
<evidence type="ECO:0000259" key="4">
    <source>
        <dbReference type="SMART" id="SM00822"/>
    </source>
</evidence>
<dbReference type="SUPFAM" id="SSF51735">
    <property type="entry name" value="NAD(P)-binding Rossmann-fold domains"/>
    <property type="match status" value="1"/>
</dbReference>
<dbReference type="InterPro" id="IPR036291">
    <property type="entry name" value="NAD(P)-bd_dom_sf"/>
</dbReference>
<proteinExistence type="inferred from homology"/>
<dbReference type="InterPro" id="IPR020904">
    <property type="entry name" value="Sc_DH/Rdtase_CS"/>
</dbReference>
<dbReference type="PRINTS" id="PR00081">
    <property type="entry name" value="GDHRDH"/>
</dbReference>
<dbReference type="EMBL" id="BNBT01000010">
    <property type="protein sequence ID" value="GHE43962.1"/>
    <property type="molecule type" value="Genomic_DNA"/>
</dbReference>
<evidence type="ECO:0000256" key="1">
    <source>
        <dbReference type="ARBA" id="ARBA00006484"/>
    </source>
</evidence>
<dbReference type="GO" id="GO:0016491">
    <property type="term" value="F:oxidoreductase activity"/>
    <property type="evidence" value="ECO:0007669"/>
    <property type="project" value="UniProtKB-KW"/>
</dbReference>
<gene>
    <name evidence="5" type="ORF">GCM10018785_11920</name>
</gene>
<dbReference type="AlphaFoldDB" id="A0A919DHY7"/>
<keyword evidence="2" id="KW-0560">Oxidoreductase</keyword>
<reference evidence="5" key="2">
    <citation type="submission" date="2020-09" db="EMBL/GenBank/DDBJ databases">
        <authorList>
            <person name="Sun Q."/>
            <person name="Ohkuma M."/>
        </authorList>
    </citation>
    <scope>NUCLEOTIDE SEQUENCE</scope>
    <source>
        <strain evidence="5">JCM 4784</strain>
    </source>
</reference>
<evidence type="ECO:0000313" key="5">
    <source>
        <dbReference type="EMBL" id="GHE43962.1"/>
    </source>
</evidence>
<dbReference type="RefSeq" id="WP_190134758.1">
    <property type="nucleotide sequence ID" value="NZ_BNBT01000010.1"/>
</dbReference>
<dbReference type="SMART" id="SM00822">
    <property type="entry name" value="PKS_KR"/>
    <property type="match status" value="1"/>
</dbReference>
<dbReference type="Gene3D" id="3.40.50.720">
    <property type="entry name" value="NAD(P)-binding Rossmann-like Domain"/>
    <property type="match status" value="1"/>
</dbReference>
<dbReference type="GO" id="GO:0016020">
    <property type="term" value="C:membrane"/>
    <property type="evidence" value="ECO:0007669"/>
    <property type="project" value="TreeGrafter"/>
</dbReference>
<dbReference type="PROSITE" id="PS00061">
    <property type="entry name" value="ADH_SHORT"/>
    <property type="match status" value="1"/>
</dbReference>
<evidence type="ECO:0000313" key="6">
    <source>
        <dbReference type="Proteomes" id="UP000608024"/>
    </source>
</evidence>
<comment type="similarity">
    <text evidence="1 3">Belongs to the short-chain dehydrogenases/reductases (SDR) family.</text>
</comment>
<dbReference type="Pfam" id="PF00106">
    <property type="entry name" value="adh_short"/>
    <property type="match status" value="1"/>
</dbReference>
<keyword evidence="6" id="KW-1185">Reference proteome</keyword>
<dbReference type="InterPro" id="IPR002347">
    <property type="entry name" value="SDR_fam"/>
</dbReference>
<evidence type="ECO:0000256" key="2">
    <source>
        <dbReference type="ARBA" id="ARBA00023002"/>
    </source>
</evidence>
<dbReference type="CDD" id="cd05374">
    <property type="entry name" value="17beta-HSD-like_SDR_c"/>
    <property type="match status" value="1"/>
</dbReference>
<dbReference type="PANTHER" id="PTHR44196:SF1">
    <property type="entry name" value="DEHYDROGENASE_REDUCTASE SDR FAMILY MEMBER 7B"/>
    <property type="match status" value="1"/>
</dbReference>
<reference evidence="5" key="1">
    <citation type="journal article" date="2014" name="Int. J. Syst. Evol. Microbiol.">
        <title>Complete genome sequence of Corynebacterium casei LMG S-19264T (=DSM 44701T), isolated from a smear-ripened cheese.</title>
        <authorList>
            <consortium name="US DOE Joint Genome Institute (JGI-PGF)"/>
            <person name="Walter F."/>
            <person name="Albersmeier A."/>
            <person name="Kalinowski J."/>
            <person name="Ruckert C."/>
        </authorList>
    </citation>
    <scope>NUCLEOTIDE SEQUENCE</scope>
    <source>
        <strain evidence="5">JCM 4784</strain>
    </source>
</reference>
<name>A0A919DHY7_9ACTN</name>
<comment type="caution">
    <text evidence="5">The sequence shown here is derived from an EMBL/GenBank/DDBJ whole genome shotgun (WGS) entry which is preliminary data.</text>
</comment>
<dbReference type="PRINTS" id="PR00080">
    <property type="entry name" value="SDRFAMILY"/>
</dbReference>
<evidence type="ECO:0000256" key="3">
    <source>
        <dbReference type="RuleBase" id="RU000363"/>
    </source>
</evidence>